<dbReference type="InterPro" id="IPR036250">
    <property type="entry name" value="AcylCo_DH-like_C"/>
</dbReference>
<protein>
    <submittedName>
        <fullName evidence="8">Acyl-CoA dehydrogenase</fullName>
    </submittedName>
</protein>
<dbReference type="PANTHER" id="PTHR43884">
    <property type="entry name" value="ACYL-COA DEHYDROGENASE"/>
    <property type="match status" value="1"/>
</dbReference>
<evidence type="ECO:0000256" key="5">
    <source>
        <dbReference type="ARBA" id="ARBA00023002"/>
    </source>
</evidence>
<dbReference type="CDD" id="cd00567">
    <property type="entry name" value="ACAD"/>
    <property type="match status" value="1"/>
</dbReference>
<evidence type="ECO:0000259" key="7">
    <source>
        <dbReference type="Pfam" id="PF02771"/>
    </source>
</evidence>
<dbReference type="RefSeq" id="WP_170196960.1">
    <property type="nucleotide sequence ID" value="NZ_JABBNB010000035.1"/>
</dbReference>
<evidence type="ECO:0000313" key="9">
    <source>
        <dbReference type="Proteomes" id="UP000550729"/>
    </source>
</evidence>
<comment type="caution">
    <text evidence="8">The sequence shown here is derived from an EMBL/GenBank/DDBJ whole genome shotgun (WGS) entry which is preliminary data.</text>
</comment>
<dbReference type="EMBL" id="JABBNB010000035">
    <property type="protein sequence ID" value="NMO04458.1"/>
    <property type="molecule type" value="Genomic_DNA"/>
</dbReference>
<sequence length="364" mass="38364">MTTSTAASAEEIAALRDSVREVIRRRGDRALRTAIESPTRTDVELWSTLCEQVGVAGLAVPEAFGGAGVTWLETAAVVEELGRALASIPMLSSAVLATGALMLSGDDAACELILPDLAEGSRRATLCWASEHDWNRSGIVADAGLLSGTADYVIDGESADVLVIVAGSAFDTRPSTLHHVDADAPGVEITALPVLDPTRPMARVTFTDVAATAVPSDSAIFARLRTLAWALLAVEQVGAASAALDLTVEYTKSRKQFGRVIGSFQALKHRMADMYADVETSRSIAYAAVEAIVTGSADANELAASAHVYCSEAFRRVTGEAIQLHGGIGITWEHDIQLYFKRAQSTAQLFGQPHEVVAALSASL</sequence>
<dbReference type="AlphaFoldDB" id="A0A848LA57"/>
<keyword evidence="9" id="KW-1185">Reference proteome</keyword>
<comment type="similarity">
    <text evidence="2">Belongs to the acyl-CoA dehydrogenase family.</text>
</comment>
<feature type="domain" description="Acyl-CoA dehydrogenase/oxidase N-terminal" evidence="7">
    <location>
        <begin position="10"/>
        <end position="120"/>
    </location>
</feature>
<organism evidence="8 9">
    <name type="scientific">Gordonia asplenii</name>
    <dbReference type="NCBI Taxonomy" id="2725283"/>
    <lineage>
        <taxon>Bacteria</taxon>
        <taxon>Bacillati</taxon>
        <taxon>Actinomycetota</taxon>
        <taxon>Actinomycetes</taxon>
        <taxon>Mycobacteriales</taxon>
        <taxon>Gordoniaceae</taxon>
        <taxon>Gordonia</taxon>
    </lineage>
</organism>
<dbReference type="SUPFAM" id="SSF47203">
    <property type="entry name" value="Acyl-CoA dehydrogenase C-terminal domain-like"/>
    <property type="match status" value="1"/>
</dbReference>
<evidence type="ECO:0000256" key="4">
    <source>
        <dbReference type="ARBA" id="ARBA00022827"/>
    </source>
</evidence>
<evidence type="ECO:0000256" key="2">
    <source>
        <dbReference type="ARBA" id="ARBA00009347"/>
    </source>
</evidence>
<evidence type="ECO:0000256" key="3">
    <source>
        <dbReference type="ARBA" id="ARBA00022630"/>
    </source>
</evidence>
<dbReference type="InterPro" id="IPR037069">
    <property type="entry name" value="AcylCoA_DH/ox_N_sf"/>
</dbReference>
<keyword evidence="3" id="KW-0285">Flavoprotein</keyword>
<dbReference type="GO" id="GO:0003995">
    <property type="term" value="F:acyl-CoA dehydrogenase activity"/>
    <property type="evidence" value="ECO:0007669"/>
    <property type="project" value="TreeGrafter"/>
</dbReference>
<name>A0A848LA57_9ACTN</name>
<dbReference type="Gene3D" id="1.10.540.10">
    <property type="entry name" value="Acyl-CoA dehydrogenase/oxidase, N-terminal domain"/>
    <property type="match status" value="1"/>
</dbReference>
<dbReference type="InterPro" id="IPR009100">
    <property type="entry name" value="AcylCoA_DH/oxidase_NM_dom_sf"/>
</dbReference>
<dbReference type="Pfam" id="PF00441">
    <property type="entry name" value="Acyl-CoA_dh_1"/>
    <property type="match status" value="1"/>
</dbReference>
<dbReference type="Pfam" id="PF02771">
    <property type="entry name" value="Acyl-CoA_dh_N"/>
    <property type="match status" value="1"/>
</dbReference>
<evidence type="ECO:0000256" key="1">
    <source>
        <dbReference type="ARBA" id="ARBA00001974"/>
    </source>
</evidence>
<dbReference type="GO" id="GO:0050660">
    <property type="term" value="F:flavin adenine dinucleotide binding"/>
    <property type="evidence" value="ECO:0007669"/>
    <property type="project" value="InterPro"/>
</dbReference>
<keyword evidence="4" id="KW-0274">FAD</keyword>
<feature type="domain" description="Acyl-CoA dehydrogenase/oxidase C-terminal" evidence="6">
    <location>
        <begin position="231"/>
        <end position="351"/>
    </location>
</feature>
<evidence type="ECO:0000259" key="6">
    <source>
        <dbReference type="Pfam" id="PF00441"/>
    </source>
</evidence>
<comment type="cofactor">
    <cofactor evidence="1">
        <name>FAD</name>
        <dbReference type="ChEBI" id="CHEBI:57692"/>
    </cofactor>
</comment>
<evidence type="ECO:0000313" key="8">
    <source>
        <dbReference type="EMBL" id="NMO04458.1"/>
    </source>
</evidence>
<reference evidence="8 9" key="1">
    <citation type="submission" date="2020-04" db="EMBL/GenBank/DDBJ databases">
        <title>Gordonia sp. nov. TBRC 11910.</title>
        <authorList>
            <person name="Suriyachadkun C."/>
        </authorList>
    </citation>
    <scope>NUCLEOTIDE SEQUENCE [LARGE SCALE GENOMIC DNA]</scope>
    <source>
        <strain evidence="8 9">TBRC 11910</strain>
    </source>
</reference>
<dbReference type="InterPro" id="IPR009075">
    <property type="entry name" value="AcylCo_DH/oxidase_C"/>
</dbReference>
<accession>A0A848LA57</accession>
<gene>
    <name evidence="8" type="ORF">HH308_24885</name>
</gene>
<proteinExistence type="inferred from homology"/>
<dbReference type="SUPFAM" id="SSF56645">
    <property type="entry name" value="Acyl-CoA dehydrogenase NM domain-like"/>
    <property type="match status" value="1"/>
</dbReference>
<keyword evidence="5" id="KW-0560">Oxidoreductase</keyword>
<dbReference type="Proteomes" id="UP000550729">
    <property type="component" value="Unassembled WGS sequence"/>
</dbReference>
<dbReference type="InterPro" id="IPR013786">
    <property type="entry name" value="AcylCoA_DH/ox_N"/>
</dbReference>
<dbReference type="PANTHER" id="PTHR43884:SF20">
    <property type="entry name" value="ACYL-COA DEHYDROGENASE FADE28"/>
    <property type="match status" value="1"/>
</dbReference>
<dbReference type="Gene3D" id="1.20.140.10">
    <property type="entry name" value="Butyryl-CoA Dehydrogenase, subunit A, domain 3"/>
    <property type="match status" value="1"/>
</dbReference>